<dbReference type="InterPro" id="IPR044736">
    <property type="entry name" value="Gid1/RanBPM/SPLA_SPRY"/>
</dbReference>
<dbReference type="CDD" id="cd12885">
    <property type="entry name" value="SPRY_RanBP_like"/>
    <property type="match status" value="1"/>
</dbReference>
<dbReference type="InterPro" id="IPR013320">
    <property type="entry name" value="ConA-like_dom_sf"/>
</dbReference>
<dbReference type="InterPro" id="IPR043136">
    <property type="entry name" value="B30.2/SPRY_sf"/>
</dbReference>
<comment type="caution">
    <text evidence="1">The sequence shown here is derived from an EMBL/GenBank/DDBJ whole genome shotgun (WGS) entry which is preliminary data.</text>
</comment>
<dbReference type="EMBL" id="JAPFFF010000014">
    <property type="protein sequence ID" value="KAK8870987.1"/>
    <property type="molecule type" value="Genomic_DNA"/>
</dbReference>
<proteinExistence type="predicted"/>
<organism evidence="1 2">
    <name type="scientific">Tritrichomonas musculus</name>
    <dbReference type="NCBI Taxonomy" id="1915356"/>
    <lineage>
        <taxon>Eukaryota</taxon>
        <taxon>Metamonada</taxon>
        <taxon>Parabasalia</taxon>
        <taxon>Tritrichomonadida</taxon>
        <taxon>Tritrichomonadidae</taxon>
        <taxon>Tritrichomonas</taxon>
    </lineage>
</organism>
<dbReference type="PANTHER" id="PTHR12864">
    <property type="entry name" value="RAN BINDING PROTEIN 9-RELATED"/>
    <property type="match status" value="1"/>
</dbReference>
<sequence length="865" mass="96093">MNNEARIFPDSVITHGNISINSEGCAICKGDCLIMSTFFRNLERNPAFSFQFVDFELSEVPTINFGIKSQSKRAIKEDSTLFSFSYFDFLSTFRSSASPLIPYDGIGVVIHMIVESDSFKIYVNNEYSRFPAKNMQTQCYYFLEIVQEGSCEILLPFHSPNVQIPNSFFPNLIPRLWTCLPFLIQIRGFNIRGNSNLRSVYSEVPLANLPGYPNIKYFEVIIRSVSANSSNHSGVYIGFVERPHAAAECPPGRSRLSIGFSTLSKTICVACEDSDVQIGPISSGHVIGLGINKKDIFMTYDGALTDPDTFPDPGFSQYFPVVSVVGSSDEVIINLGQLPFKYEAISPPNYWCLYNKGDQYTSHFEKGPPPESHIQNYFPFTSMIGSPSYFETFVYSKPLKPTSSAEGHFELTILSKSNDDVIMIGLSGGDYIQGSPVGWDKKTLGIHSDDGMLYRESGTRGKKNIVDPNEITKGKTIGVSLQGNNVFFTIGKDKYSVANDFNTPGFPTISAYGQISFIANYGESPFAFTSTNVETDGVKLYNGVIVKMTNNDLDKVGLSPGDYIEYRDLSLRGLFLGELKNRYYVAIEGIDGAVPLQEQDPLILKTSIKVLYSHNRKSGLLKPMITFSDCIMATLGIFERRSLYASRYGIAFLIGQTPEGSYVMRPIVDLMNNSHCFVLDEKPPNILKSVHPEINPVFFQHGISFLDVIEDGDQTLMLMLGSQNGQIVGWNNTSIVPLKGDHVKIIFRFNGLSFFSINNGLRVNVGMQRGGKYFPPNYHGTTGSQFFQKSISQRSYGSKGMMPIPPAVNLLLTSLNEEFTINSETVASRSVTSPTLGLSMVYDIEDDTEEKPNELPLITVSKAKK</sequence>
<accession>A0ABR2IZC2</accession>
<dbReference type="SUPFAM" id="SSF49899">
    <property type="entry name" value="Concanavalin A-like lectins/glucanases"/>
    <property type="match status" value="1"/>
</dbReference>
<dbReference type="Proteomes" id="UP001470230">
    <property type="component" value="Unassembled WGS sequence"/>
</dbReference>
<reference evidence="1 2" key="1">
    <citation type="submission" date="2024-04" db="EMBL/GenBank/DDBJ databases">
        <title>Tritrichomonas musculus Genome.</title>
        <authorList>
            <person name="Alves-Ferreira E."/>
            <person name="Grigg M."/>
            <person name="Lorenzi H."/>
            <person name="Galac M."/>
        </authorList>
    </citation>
    <scope>NUCLEOTIDE SEQUENCE [LARGE SCALE GENOMIC DNA]</scope>
    <source>
        <strain evidence="1 2">EAF2021</strain>
    </source>
</reference>
<gene>
    <name evidence="1" type="ORF">M9Y10_008900</name>
</gene>
<dbReference type="InterPro" id="IPR050618">
    <property type="entry name" value="Ubq-SigPath_Reg"/>
</dbReference>
<evidence type="ECO:0000313" key="1">
    <source>
        <dbReference type="EMBL" id="KAK8870987.1"/>
    </source>
</evidence>
<keyword evidence="2" id="KW-1185">Reference proteome</keyword>
<name>A0ABR2IZC2_9EUKA</name>
<protein>
    <submittedName>
        <fullName evidence="1">SPRY domain-containing protein 3</fullName>
    </submittedName>
</protein>
<evidence type="ECO:0000313" key="2">
    <source>
        <dbReference type="Proteomes" id="UP001470230"/>
    </source>
</evidence>
<dbReference type="Gene3D" id="2.60.120.920">
    <property type="match status" value="2"/>
</dbReference>